<dbReference type="AlphaFoldDB" id="A0A1X2GT72"/>
<evidence type="ECO:0000313" key="1">
    <source>
        <dbReference type="EMBL" id="ORX60706.1"/>
    </source>
</evidence>
<dbReference type="STRING" id="101127.A0A1X2GT72"/>
<protein>
    <submittedName>
        <fullName evidence="1">Uncharacterized protein</fullName>
    </submittedName>
</protein>
<dbReference type="Proteomes" id="UP000242146">
    <property type="component" value="Unassembled WGS sequence"/>
</dbReference>
<accession>A0A1X2GT72</accession>
<dbReference type="OrthoDB" id="640742at2759"/>
<evidence type="ECO:0000313" key="2">
    <source>
        <dbReference type="Proteomes" id="UP000242146"/>
    </source>
</evidence>
<name>A0A1X2GT72_9FUNG</name>
<reference evidence="1 2" key="1">
    <citation type="submission" date="2016-07" db="EMBL/GenBank/DDBJ databases">
        <title>Pervasive Adenine N6-methylation of Active Genes in Fungi.</title>
        <authorList>
            <consortium name="DOE Joint Genome Institute"/>
            <person name="Mondo S.J."/>
            <person name="Dannebaum R.O."/>
            <person name="Kuo R.C."/>
            <person name="Labutti K."/>
            <person name="Haridas S."/>
            <person name="Kuo A."/>
            <person name="Salamov A."/>
            <person name="Ahrendt S.R."/>
            <person name="Lipzen A."/>
            <person name="Sullivan W."/>
            <person name="Andreopoulos W.B."/>
            <person name="Clum A."/>
            <person name="Lindquist E."/>
            <person name="Daum C."/>
            <person name="Ramamoorthy G.K."/>
            <person name="Gryganskyi A."/>
            <person name="Culley D."/>
            <person name="Magnuson J.K."/>
            <person name="James T.Y."/>
            <person name="O'Malley M.A."/>
            <person name="Stajich J.E."/>
            <person name="Spatafora J.W."/>
            <person name="Visel A."/>
            <person name="Grigoriev I.V."/>
        </authorList>
    </citation>
    <scope>NUCLEOTIDE SEQUENCE [LARGE SCALE GENOMIC DNA]</scope>
    <source>
        <strain evidence="1 2">NRRL 3301</strain>
    </source>
</reference>
<gene>
    <name evidence="1" type="ORF">DM01DRAFT_1343138</name>
</gene>
<organism evidence="1 2">
    <name type="scientific">Hesseltinella vesiculosa</name>
    <dbReference type="NCBI Taxonomy" id="101127"/>
    <lineage>
        <taxon>Eukaryota</taxon>
        <taxon>Fungi</taxon>
        <taxon>Fungi incertae sedis</taxon>
        <taxon>Mucoromycota</taxon>
        <taxon>Mucoromycotina</taxon>
        <taxon>Mucoromycetes</taxon>
        <taxon>Mucorales</taxon>
        <taxon>Cunninghamellaceae</taxon>
        <taxon>Hesseltinella</taxon>
    </lineage>
</organism>
<sequence>MPNSTPALAEPHVSSVLTNNRNHMSPVKFQEGQSLSRSYAQAANSNMDKVPLHVKSHMKLHPTYDEDQLMMASSQREARKWKQLQNSGMVDQMTPEMQKYEAGRTDEAMPAPTQAQYENASSPPKDSTSRFTIFNTIAVLRNNGYSWLRAISWSILVHACYSLRTSPFGLPRPYRTLRDFLALPIYPCQLKKCLVGSELLLLHQNKAELTRTVDRYGCKKGKVSGLAYQDGMTVLRDQERYLPWWQVTSRLAHRLQWTLIYMALEDPHTKLVSASSLLSKAQ</sequence>
<comment type="caution">
    <text evidence="1">The sequence shown here is derived from an EMBL/GenBank/DDBJ whole genome shotgun (WGS) entry which is preliminary data.</text>
</comment>
<keyword evidence="2" id="KW-1185">Reference proteome</keyword>
<dbReference type="EMBL" id="MCGT01000004">
    <property type="protein sequence ID" value="ORX60706.1"/>
    <property type="molecule type" value="Genomic_DNA"/>
</dbReference>
<proteinExistence type="predicted"/>